<evidence type="ECO:0000256" key="1">
    <source>
        <dbReference type="SAM" id="MobiDB-lite"/>
    </source>
</evidence>
<evidence type="ECO:0000313" key="2">
    <source>
        <dbReference type="EMBL" id="CAG8472773.1"/>
    </source>
</evidence>
<keyword evidence="3" id="KW-1185">Reference proteome</keyword>
<dbReference type="AlphaFoldDB" id="A0A9N8W6P4"/>
<feature type="compositionally biased region" description="Polar residues" evidence="1">
    <location>
        <begin position="9"/>
        <end position="27"/>
    </location>
</feature>
<sequence>AFEPRRRSSSPGPQLKCATTTTQYSAPQSPPTPTDCFKPIGYGQPVTCYGSQLTPILPAISCLFPLHVESPVHVESHYPGSVVDSRFFSFKPQQDVNDMYKYAYPSETPLGMGSEREMFYFNNRMPGLSMR</sequence>
<accession>A0A9N8W6P4</accession>
<name>A0A9N8W6P4_9GLOM</name>
<reference evidence="2" key="1">
    <citation type="submission" date="2021-06" db="EMBL/GenBank/DDBJ databases">
        <authorList>
            <person name="Kallberg Y."/>
            <person name="Tangrot J."/>
            <person name="Rosling A."/>
        </authorList>
    </citation>
    <scope>NUCLEOTIDE SEQUENCE</scope>
    <source>
        <strain evidence="2">IA702</strain>
    </source>
</reference>
<feature type="region of interest" description="Disordered" evidence="1">
    <location>
        <begin position="1"/>
        <end position="32"/>
    </location>
</feature>
<evidence type="ECO:0000313" key="3">
    <source>
        <dbReference type="Proteomes" id="UP000789572"/>
    </source>
</evidence>
<dbReference type="EMBL" id="CAJVPJ010000075">
    <property type="protein sequence ID" value="CAG8472773.1"/>
    <property type="molecule type" value="Genomic_DNA"/>
</dbReference>
<comment type="caution">
    <text evidence="2">The sequence shown here is derived from an EMBL/GenBank/DDBJ whole genome shotgun (WGS) entry which is preliminary data.</text>
</comment>
<gene>
    <name evidence="2" type="ORF">POCULU_LOCUS1125</name>
</gene>
<proteinExistence type="predicted"/>
<organism evidence="2 3">
    <name type="scientific">Paraglomus occultum</name>
    <dbReference type="NCBI Taxonomy" id="144539"/>
    <lineage>
        <taxon>Eukaryota</taxon>
        <taxon>Fungi</taxon>
        <taxon>Fungi incertae sedis</taxon>
        <taxon>Mucoromycota</taxon>
        <taxon>Glomeromycotina</taxon>
        <taxon>Glomeromycetes</taxon>
        <taxon>Paraglomerales</taxon>
        <taxon>Paraglomeraceae</taxon>
        <taxon>Paraglomus</taxon>
    </lineage>
</organism>
<dbReference type="OrthoDB" id="654211at2759"/>
<feature type="non-terminal residue" evidence="2">
    <location>
        <position position="1"/>
    </location>
</feature>
<dbReference type="Proteomes" id="UP000789572">
    <property type="component" value="Unassembled WGS sequence"/>
</dbReference>
<protein>
    <submittedName>
        <fullName evidence="2">1668_t:CDS:1</fullName>
    </submittedName>
</protein>